<organism evidence="2 3">
    <name type="scientific">Candidatus Enterococcus dunnyi</name>
    <dbReference type="NCBI Taxonomy" id="1834192"/>
    <lineage>
        <taxon>Bacteria</taxon>
        <taxon>Bacillati</taxon>
        <taxon>Bacillota</taxon>
        <taxon>Bacilli</taxon>
        <taxon>Lactobacillales</taxon>
        <taxon>Enterococcaceae</taxon>
        <taxon>Enterococcus</taxon>
    </lineage>
</organism>
<proteinExistence type="predicted"/>
<evidence type="ECO:0000313" key="2">
    <source>
        <dbReference type="EMBL" id="WYJ95530.1"/>
    </source>
</evidence>
<dbReference type="EMBL" id="CP147246">
    <property type="protein sequence ID" value="WYJ95530.1"/>
    <property type="molecule type" value="Genomic_DNA"/>
</dbReference>
<reference evidence="2" key="2">
    <citation type="submission" date="2024-03" db="EMBL/GenBank/DDBJ databases">
        <title>The Genome Sequence of Enterococcus sp. DIV0238c.</title>
        <authorList>
            <consortium name="The Broad Institute Genomics Platform"/>
            <consortium name="The Broad Institute Microbial Omics Core"/>
            <consortium name="The Broad Institute Genomic Center for Infectious Diseases"/>
            <person name="Earl A."/>
            <person name="Manson A."/>
            <person name="Gilmore M."/>
            <person name="Schwartman J."/>
            <person name="Shea T."/>
            <person name="Abouelleil A."/>
            <person name="Cao P."/>
            <person name="Chapman S."/>
            <person name="Cusick C."/>
            <person name="Young S."/>
            <person name="Neafsey D."/>
            <person name="Nusbaum C."/>
            <person name="Birren B."/>
        </authorList>
    </citation>
    <scope>NUCLEOTIDE SEQUENCE</scope>
    <source>
        <strain evidence="2">9D6_DIV0238</strain>
    </source>
</reference>
<dbReference type="RefSeq" id="WP_207114578.1">
    <property type="nucleotide sequence ID" value="NZ_CP147246.1"/>
</dbReference>
<dbReference type="PANTHER" id="PTHR35149">
    <property type="entry name" value="SLL5132 PROTEIN"/>
    <property type="match status" value="1"/>
</dbReference>
<dbReference type="AlphaFoldDB" id="A0AAQ3W8N1"/>
<evidence type="ECO:0000313" key="3">
    <source>
        <dbReference type="Proteomes" id="UP000196151"/>
    </source>
</evidence>
<protein>
    <recommendedName>
        <fullName evidence="1">GmrSD restriction endonucleases N-terminal domain-containing protein</fullName>
    </recommendedName>
</protein>
<sequence length="571" mass="67464">MKYANDDSLQAHDFTIKEYLEQEGKWIIPRYQRDYSWDKNNVSQFINDIISNNEKYYLGNIIIVQSDKEYEVIDGQQRLITTFLCLLSLYKKFKSNDSEHQKIKEVIFTKNNLKLNIEQRISNSKRDILKALENEHPSVDEKNANEFKMFKEINKKIDLLDITEKKSLVNKILSAKIVEIKFYKNESKAHDMFVNLNTKGKPLNELDIIKSQLFRYLSDDGNDKYKENWQTMLQLLSTDRLQKRYIRDIAILYNSNKLRKSKNRGNLSIVMNHITDRQSANNLFSYMTEINEGCLLGFFNAVKKHDLSLISSILNLPPNVSLQSLNEIWTFFGEINFEQFDIIMMSILFIDNKQKKVHLKKNVTLIKSFLKLIFIVQILYAINKVSPSTYANSFDEVGFSIYSKQTSIRDGIRFFINERMQISAIDDNYIRTTLESMECFEKKQHTKFAKLLIQLLSQDYRTDLTADHFVSQANIKNNHDIENKELIKSLGNIVPVSNDCYRDMSPLLKYHEYKKNRSNELFINNFLNDVSEKEVHDCLFQRIELRRDNFITQIINLFDKLKEEILKETNR</sequence>
<gene>
    <name evidence="2" type="ORF">A5889_003078</name>
</gene>
<feature type="domain" description="GmrSD restriction endonucleases N-terminal" evidence="1">
    <location>
        <begin position="17"/>
        <end position="214"/>
    </location>
</feature>
<dbReference type="PANTHER" id="PTHR35149:SF1">
    <property type="entry name" value="DUF5655 DOMAIN-CONTAINING PROTEIN"/>
    <property type="match status" value="1"/>
</dbReference>
<reference evidence="2" key="1">
    <citation type="submission" date="2017-05" db="EMBL/GenBank/DDBJ databases">
        <authorList>
            <consortium name="The Broad Institute Genomics Platform"/>
            <consortium name="The Broad Institute Genomic Center for Infectious Diseases"/>
            <person name="Earl A."/>
            <person name="Manson A."/>
            <person name="Schwartman J."/>
            <person name="Gilmore M."/>
            <person name="Abouelleil A."/>
            <person name="Cao P."/>
            <person name="Chapman S."/>
            <person name="Cusick C."/>
            <person name="Shea T."/>
            <person name="Young S."/>
            <person name="Neafsey D."/>
            <person name="Nusbaum C."/>
            <person name="Birren B."/>
        </authorList>
    </citation>
    <scope>NUCLEOTIDE SEQUENCE</scope>
    <source>
        <strain evidence="2">9D6_DIV0238</strain>
    </source>
</reference>
<evidence type="ECO:0000259" key="1">
    <source>
        <dbReference type="Pfam" id="PF03235"/>
    </source>
</evidence>
<name>A0AAQ3W8N1_9ENTE</name>
<dbReference type="Pfam" id="PF03235">
    <property type="entry name" value="GmrSD_N"/>
    <property type="match status" value="1"/>
</dbReference>
<dbReference type="InterPro" id="IPR004919">
    <property type="entry name" value="GmrSD_N"/>
</dbReference>
<keyword evidence="3" id="KW-1185">Reference proteome</keyword>
<dbReference type="Proteomes" id="UP000196151">
    <property type="component" value="Chromosome"/>
</dbReference>
<accession>A0AAQ3W8N1</accession>